<proteinExistence type="predicted"/>
<evidence type="ECO:0000313" key="1">
    <source>
        <dbReference type="EMBL" id="CDL40197.1"/>
    </source>
</evidence>
<sequence length="107" mass="12264">MYQEVLDALNEEKTTRQHVNKMKYFFDRATDLKLKKLIGAVGFEYEKWLEDFKKLANQKTNSPNSKQQNVAKADAARKSKFIPSMPMKDGTVPLSVSVLIAYCNSMI</sequence>
<dbReference type="RefSeq" id="WP_032949478.1">
    <property type="nucleotide sequence ID" value="NZ_CAXUSD010000002.1"/>
</dbReference>
<comment type="caution">
    <text evidence="1">The sequence shown here is derived from an EMBL/GenBank/DDBJ whole genome shotgun (WGS) entry which is preliminary data.</text>
</comment>
<name>A0A7G2IST0_CITFR</name>
<accession>A0A7G2IST0</accession>
<organism evidence="1 2">
    <name type="scientific">Citrobacter freundii</name>
    <dbReference type="NCBI Taxonomy" id="546"/>
    <lineage>
        <taxon>Bacteria</taxon>
        <taxon>Pseudomonadati</taxon>
        <taxon>Pseudomonadota</taxon>
        <taxon>Gammaproteobacteria</taxon>
        <taxon>Enterobacterales</taxon>
        <taxon>Enterobacteriaceae</taxon>
        <taxon>Citrobacter</taxon>
        <taxon>Citrobacter freundii complex</taxon>
    </lineage>
</organism>
<reference evidence="1 2" key="1">
    <citation type="submission" date="2013-10" db="EMBL/GenBank/DDBJ databases">
        <title>Antibiotic resistance diversity of beta-lactamase producers in the General Hospital Vienna.</title>
        <authorList>
            <person name="Barisic I."/>
            <person name="Mitteregger D."/>
            <person name="Hirschl A.M."/>
            <person name="Noehammer C."/>
            <person name="Wiesinger-Mayr H."/>
        </authorList>
    </citation>
    <scope>NUCLEOTIDE SEQUENCE [LARGE SCALE GENOMIC DNA]</scope>
    <source>
        <strain evidence="1 2">ISC11</strain>
    </source>
</reference>
<protein>
    <submittedName>
        <fullName evidence="1">Uncharacterized protein</fullName>
    </submittedName>
</protein>
<dbReference type="AlphaFoldDB" id="A0A7G2IST0"/>
<dbReference type="Proteomes" id="UP000019194">
    <property type="component" value="Unassembled WGS sequence"/>
</dbReference>
<evidence type="ECO:0000313" key="2">
    <source>
        <dbReference type="Proteomes" id="UP000019194"/>
    </source>
</evidence>
<dbReference type="EMBL" id="CBWP010000071">
    <property type="protein sequence ID" value="CDL40197.1"/>
    <property type="molecule type" value="Genomic_DNA"/>
</dbReference>